<comment type="similarity">
    <text evidence="1">Belongs to the BBP/SF1 family.</text>
</comment>
<dbReference type="PANTHER" id="PTHR11208">
    <property type="entry name" value="RNA-BINDING PROTEIN RELATED"/>
    <property type="match status" value="1"/>
</dbReference>
<dbReference type="Gene3D" id="3.30.1370.10">
    <property type="entry name" value="K Homology domain, type 1"/>
    <property type="match status" value="1"/>
</dbReference>
<keyword evidence="1" id="KW-0863">Zinc-finger</keyword>
<keyword evidence="1" id="KW-0508">mRNA splicing</keyword>
<dbReference type="PANTHER" id="PTHR11208:SF45">
    <property type="entry name" value="SPLICING FACTOR 1"/>
    <property type="match status" value="1"/>
</dbReference>
<organism evidence="2 3">
    <name type="scientific">Dioscorea cayennensis subsp. rotundata</name>
    <name type="common">White Guinea yam</name>
    <name type="synonym">Dioscorea rotundata</name>
    <dbReference type="NCBI Taxonomy" id="55577"/>
    <lineage>
        <taxon>Eukaryota</taxon>
        <taxon>Viridiplantae</taxon>
        <taxon>Streptophyta</taxon>
        <taxon>Embryophyta</taxon>
        <taxon>Tracheophyta</taxon>
        <taxon>Spermatophyta</taxon>
        <taxon>Magnoliopsida</taxon>
        <taxon>Liliopsida</taxon>
        <taxon>Dioscoreales</taxon>
        <taxon>Dioscoreaceae</taxon>
        <taxon>Dioscorea</taxon>
    </lineage>
</organism>
<keyword evidence="1" id="KW-0747">Spliceosome</keyword>
<dbReference type="GO" id="GO:0045131">
    <property type="term" value="F:pre-mRNA branch point binding"/>
    <property type="evidence" value="ECO:0007669"/>
    <property type="project" value="UniProtKB-UniRule"/>
</dbReference>
<feature type="non-terminal residue" evidence="3">
    <location>
        <position position="183"/>
    </location>
</feature>
<evidence type="ECO:0000313" key="3">
    <source>
        <dbReference type="RefSeq" id="XP_039118458.1"/>
    </source>
</evidence>
<accession>A0AB40AV05</accession>
<keyword evidence="1" id="KW-0479">Metal-binding</keyword>
<evidence type="ECO:0000256" key="1">
    <source>
        <dbReference type="RuleBase" id="RU367126"/>
    </source>
</evidence>
<keyword evidence="1" id="KW-0862">Zinc</keyword>
<keyword evidence="2" id="KW-1185">Reference proteome</keyword>
<keyword evidence="1" id="KW-0539">Nucleus</keyword>
<dbReference type="AlphaFoldDB" id="A0AB40AV05"/>
<name>A0AB40AV05_DIOCR</name>
<comment type="subcellular location">
    <subcellularLocation>
        <location evidence="1">Nucleus</location>
    </subcellularLocation>
</comment>
<protein>
    <recommendedName>
        <fullName evidence="1">Branchpoint-bridging protein</fullName>
    </recommendedName>
</protein>
<reference evidence="3" key="1">
    <citation type="submission" date="2025-08" db="UniProtKB">
        <authorList>
            <consortium name="RefSeq"/>
        </authorList>
    </citation>
    <scope>IDENTIFICATION</scope>
</reference>
<dbReference type="RefSeq" id="XP_039118458.1">
    <property type="nucleotide sequence ID" value="XM_039262524.1"/>
</dbReference>
<dbReference type="GO" id="GO:0003729">
    <property type="term" value="F:mRNA binding"/>
    <property type="evidence" value="ECO:0007669"/>
    <property type="project" value="TreeGrafter"/>
</dbReference>
<dbReference type="SUPFAM" id="SSF54791">
    <property type="entry name" value="Eukaryotic type KH-domain (KH-domain type I)"/>
    <property type="match status" value="1"/>
</dbReference>
<evidence type="ECO:0000313" key="2">
    <source>
        <dbReference type="Proteomes" id="UP001515500"/>
    </source>
</evidence>
<dbReference type="GeneID" id="120254407"/>
<dbReference type="InterPro" id="IPR045071">
    <property type="entry name" value="BBP-like"/>
</dbReference>
<proteinExistence type="inferred from homology"/>
<comment type="function">
    <text evidence="1">Necessary for the splicing of pre-mRNA. Has a role in the recognition of the branch site (5'-UACUAAC-3'), the pyrimidine tract and the 3'-splice site at the 3'-end of introns.</text>
</comment>
<dbReference type="GO" id="GO:0005681">
    <property type="term" value="C:spliceosomal complex"/>
    <property type="evidence" value="ECO:0007669"/>
    <property type="project" value="UniProtKB-KW"/>
</dbReference>
<sequence length="183" mass="20946">MGAAEVKGSALSTSGWVPSQGTRFRTRTKQCRFFLAITEGDNRQLCTSVPVFVNTLYNLVTDVYKWGYGAKASTFSFSIPNLSPATLVYKKLYIPIEENPEYKLLGFIIDPRENTQRRMDKKMDVRILIRSKGSAKDERLRKCREDSLGAFVKMVESLLVPVEDEANEYKHSRLLELAKLRQR</sequence>
<keyword evidence="1" id="KW-0507">mRNA processing</keyword>
<dbReference type="InterPro" id="IPR036612">
    <property type="entry name" value="KH_dom_type_1_sf"/>
</dbReference>
<dbReference type="Proteomes" id="UP001515500">
    <property type="component" value="Unplaced"/>
</dbReference>
<dbReference type="GO" id="GO:0008270">
    <property type="term" value="F:zinc ion binding"/>
    <property type="evidence" value="ECO:0007669"/>
    <property type="project" value="UniProtKB-UniRule"/>
</dbReference>
<dbReference type="GO" id="GO:0000398">
    <property type="term" value="P:mRNA splicing, via spliceosome"/>
    <property type="evidence" value="ECO:0007669"/>
    <property type="project" value="UniProtKB-UniRule"/>
</dbReference>
<dbReference type="GO" id="GO:0048024">
    <property type="term" value="P:regulation of mRNA splicing, via spliceosome"/>
    <property type="evidence" value="ECO:0007669"/>
    <property type="project" value="TreeGrafter"/>
</dbReference>
<gene>
    <name evidence="3" type="primary">LOC120254407</name>
</gene>